<evidence type="ECO:0000256" key="7">
    <source>
        <dbReference type="ARBA" id="ARBA00022737"/>
    </source>
</evidence>
<dbReference type="SUPFAM" id="SSF52058">
    <property type="entry name" value="L domain-like"/>
    <property type="match status" value="4"/>
</dbReference>
<evidence type="ECO:0000256" key="12">
    <source>
        <dbReference type="SAM" id="Phobius"/>
    </source>
</evidence>
<keyword evidence="7" id="KW-0677">Repeat</keyword>
<dbReference type="FunFam" id="3.80.10.10:FF:000095">
    <property type="entry name" value="LRR receptor-like serine/threonine-protein kinase GSO1"/>
    <property type="match status" value="1"/>
</dbReference>
<keyword evidence="10" id="KW-0675">Receptor</keyword>
<dbReference type="Pfam" id="PF08263">
    <property type="entry name" value="LRRNT_2"/>
    <property type="match status" value="1"/>
</dbReference>
<dbReference type="AlphaFoldDB" id="A0AA86RM59"/>
<dbReference type="FunFam" id="3.80.10.10:FF:000111">
    <property type="entry name" value="LRR receptor-like serine/threonine-protein kinase ERECTA"/>
    <property type="match status" value="1"/>
</dbReference>
<dbReference type="Gramene" id="rna-AYBTSS11_LOCUS799">
    <property type="protein sequence ID" value="CAJ1807206.1"/>
    <property type="gene ID" value="gene-AYBTSS11_LOCUS799"/>
</dbReference>
<dbReference type="InterPro" id="IPR013210">
    <property type="entry name" value="LRR_N_plant-typ"/>
</dbReference>
<dbReference type="InterPro" id="IPR003591">
    <property type="entry name" value="Leu-rich_rpt_typical-subtyp"/>
</dbReference>
<feature type="chain" id="PRO_5041675229" description="Leucine-rich repeat-containing N-terminal plant-type domain-containing protein" evidence="13">
    <location>
        <begin position="31"/>
        <end position="1135"/>
    </location>
</feature>
<evidence type="ECO:0000256" key="13">
    <source>
        <dbReference type="SAM" id="SignalP"/>
    </source>
</evidence>
<dbReference type="PANTHER" id="PTHR48061">
    <property type="entry name" value="LEUCINE-RICH REPEAT RECEPTOR PROTEIN KINASE EMS1-LIKE-RELATED"/>
    <property type="match status" value="1"/>
</dbReference>
<keyword evidence="3" id="KW-1003">Cell membrane</keyword>
<evidence type="ECO:0000256" key="3">
    <source>
        <dbReference type="ARBA" id="ARBA00022475"/>
    </source>
</evidence>
<feature type="domain" description="Leucine-rich repeat-containing N-terminal plant-type" evidence="14">
    <location>
        <begin position="34"/>
        <end position="75"/>
    </location>
</feature>
<evidence type="ECO:0000313" key="16">
    <source>
        <dbReference type="Proteomes" id="UP001189624"/>
    </source>
</evidence>
<evidence type="ECO:0000256" key="5">
    <source>
        <dbReference type="ARBA" id="ARBA00022692"/>
    </source>
</evidence>
<keyword evidence="6 13" id="KW-0732">Signal</keyword>
<keyword evidence="4" id="KW-0433">Leucine-rich repeat</keyword>
<evidence type="ECO:0000256" key="2">
    <source>
        <dbReference type="ARBA" id="ARBA00009592"/>
    </source>
</evidence>
<dbReference type="SMART" id="SM00369">
    <property type="entry name" value="LRR_TYP"/>
    <property type="match status" value="7"/>
</dbReference>
<dbReference type="PANTHER" id="PTHR48061:SF2">
    <property type="entry name" value="RECEPTOR LIKE PROTEIN 30-LIKE"/>
    <property type="match status" value="1"/>
</dbReference>
<keyword evidence="11" id="KW-0325">Glycoprotein</keyword>
<dbReference type="FunFam" id="3.80.10.10:FF:000041">
    <property type="entry name" value="LRR receptor-like serine/threonine-protein kinase ERECTA"/>
    <property type="match status" value="1"/>
</dbReference>
<evidence type="ECO:0000259" key="14">
    <source>
        <dbReference type="Pfam" id="PF08263"/>
    </source>
</evidence>
<keyword evidence="9 12" id="KW-0472">Membrane</keyword>
<dbReference type="Pfam" id="PF13855">
    <property type="entry name" value="LRR_8"/>
    <property type="match status" value="3"/>
</dbReference>
<evidence type="ECO:0000256" key="11">
    <source>
        <dbReference type="ARBA" id="ARBA00023180"/>
    </source>
</evidence>
<evidence type="ECO:0000256" key="1">
    <source>
        <dbReference type="ARBA" id="ARBA00004251"/>
    </source>
</evidence>
<dbReference type="InterPro" id="IPR001611">
    <property type="entry name" value="Leu-rich_rpt"/>
</dbReference>
<evidence type="ECO:0000313" key="15">
    <source>
        <dbReference type="EMBL" id="CAJ1807206.1"/>
    </source>
</evidence>
<dbReference type="Proteomes" id="UP001189624">
    <property type="component" value="Chromosome 1"/>
</dbReference>
<feature type="signal peptide" evidence="13">
    <location>
        <begin position="1"/>
        <end position="30"/>
    </location>
</feature>
<dbReference type="InterPro" id="IPR032675">
    <property type="entry name" value="LRR_dom_sf"/>
</dbReference>
<accession>A0AA86RM59</accession>
<comment type="subcellular location">
    <subcellularLocation>
        <location evidence="1">Cell membrane</location>
        <topology evidence="1">Single-pass type I membrane protein</topology>
    </subcellularLocation>
</comment>
<keyword evidence="16" id="KW-1185">Reference proteome</keyword>
<evidence type="ECO:0000256" key="9">
    <source>
        <dbReference type="ARBA" id="ARBA00023136"/>
    </source>
</evidence>
<evidence type="ECO:0000256" key="4">
    <source>
        <dbReference type="ARBA" id="ARBA00022614"/>
    </source>
</evidence>
<reference evidence="15" key="1">
    <citation type="submission" date="2023-10" db="EMBL/GenBank/DDBJ databases">
        <authorList>
            <person name="Domelevo Entfellner J.-B."/>
        </authorList>
    </citation>
    <scope>NUCLEOTIDE SEQUENCE</scope>
</reference>
<dbReference type="InterPro" id="IPR046956">
    <property type="entry name" value="RLP23-like"/>
</dbReference>
<evidence type="ECO:0000256" key="6">
    <source>
        <dbReference type="ARBA" id="ARBA00022729"/>
    </source>
</evidence>
<sequence>MRIPHVPFLSFIFCCCFWIHHTVYFTGVSAQMVEDQQQSLLQLKNSLKFKQEKSHKLVFWNSSIDCCQWRGVTCDKEGHVIGLDLGGESINGGFENSSSLFNLQSLQTLNLSANNFSSNIPSGFSKLKNLTYLNLSHAGFVGLIPLEMSSLTRLVTLDISSLSFLYGQPLKLEKLDLILVRNFTMIRQLFMDGVSISARGNEWCNALLQLHSLQELSMSNCNLSGPLDPSLIRLHNLSIIRLGQNNLSSPVPETFANFSKLTTLHLSSCELTGIFPEKIFQVATLSEIDLSFNPYLNGSLPELPLNGPLQTLIVSGTGFSGSIPASVNNLWQLSIIDLSHCHFNGRLPSSISRLRELTYLDLSFNNFTGPIPSLNMSLNLIHLDLSHNYFTGSIASIHLDGLKYLLQIDLQDNFFNGSLPSTLFFLPLLRSILLSNNNFQGQLNHVSNISHSMLEILDLSCNDLEGPIPTYIFYLRSLSVLKLSSNNLNGTLKLDLIQRLENLTTLALSHNNFSIDTNLSDVGFMSSFHKMRIVELASCSLIEVPTFLRNQSNITTIDLSSNHIRGSIPTWIWKLESLLQLNLSDNFLSSFEGSMQNTSSNLRILDLHANQLQGKLPKFPVHATYLDYSSNNFSFSIPSDVASMPPLIFLSLSKNSLSGSIPQFLCNSSSLLVLDVSYNNFDWKIPECLTQSETLVVLNLQHNKFKGSIPDKFSVSCALRTLDLNSNQLRGPIPKSIANCTSLEVLDLGNNQVDDGFPCFLKKISTLRVLVLRGNEFHGHIECSDTSDFWHMLQIVDVAFNNFRGLLPAKCFKTWKAVMLDEDHDVSNVNHIGSNILTFGGIYYHDSVTLTIKGVQLEFVKVLNLVTSVDFSSNNFDGSIPEDLMHFTGLYALNLSHNGLTGQIPSSIGNLKRLESLDLSSNYLGGEIPTQLGVLNFLSYLNLSFNRLVGRIPVGNQLQTFDASSFAGNAELCVRPLKTCPDNSESKVYADSGIKFDWSFVSIGVGFGVGAGMVVAPSLFWKRLNKWSNHKIDKALLVILPVLGMTWIPIHDDDEDETEEDAKENNSDMEEECDYNEMQNNLVHQTFRGRYCALCSKLHISKKKVIHDPRCTCYPSPLISTSTNPDSYSSHSHSC</sequence>
<gene>
    <name evidence="15" type="ORF">AYBTSS11_LOCUS799</name>
</gene>
<feature type="transmembrane region" description="Helical" evidence="12">
    <location>
        <begin position="998"/>
        <end position="1020"/>
    </location>
</feature>
<name>A0AA86RM59_9FABA</name>
<evidence type="ECO:0000256" key="8">
    <source>
        <dbReference type="ARBA" id="ARBA00022989"/>
    </source>
</evidence>
<keyword evidence="8 12" id="KW-1133">Transmembrane helix</keyword>
<proteinExistence type="inferred from homology"/>
<comment type="similarity">
    <text evidence="2">Belongs to the RLP family.</text>
</comment>
<evidence type="ECO:0000256" key="10">
    <source>
        <dbReference type="ARBA" id="ARBA00023170"/>
    </source>
</evidence>
<dbReference type="EMBL" id="OY731398">
    <property type="protein sequence ID" value="CAJ1807206.1"/>
    <property type="molecule type" value="Genomic_DNA"/>
</dbReference>
<dbReference type="GO" id="GO:0005886">
    <property type="term" value="C:plasma membrane"/>
    <property type="evidence" value="ECO:0007669"/>
    <property type="project" value="UniProtKB-SubCell"/>
</dbReference>
<protein>
    <recommendedName>
        <fullName evidence="14">Leucine-rich repeat-containing N-terminal plant-type domain-containing protein</fullName>
    </recommendedName>
</protein>
<dbReference type="Pfam" id="PF00560">
    <property type="entry name" value="LRR_1"/>
    <property type="match status" value="8"/>
</dbReference>
<dbReference type="Gene3D" id="3.80.10.10">
    <property type="entry name" value="Ribonuclease Inhibitor"/>
    <property type="match status" value="6"/>
</dbReference>
<organism evidence="15 16">
    <name type="scientific">Sphenostylis stenocarpa</name>
    <dbReference type="NCBI Taxonomy" id="92480"/>
    <lineage>
        <taxon>Eukaryota</taxon>
        <taxon>Viridiplantae</taxon>
        <taxon>Streptophyta</taxon>
        <taxon>Embryophyta</taxon>
        <taxon>Tracheophyta</taxon>
        <taxon>Spermatophyta</taxon>
        <taxon>Magnoliopsida</taxon>
        <taxon>eudicotyledons</taxon>
        <taxon>Gunneridae</taxon>
        <taxon>Pentapetalae</taxon>
        <taxon>rosids</taxon>
        <taxon>fabids</taxon>
        <taxon>Fabales</taxon>
        <taxon>Fabaceae</taxon>
        <taxon>Papilionoideae</taxon>
        <taxon>50 kb inversion clade</taxon>
        <taxon>NPAAA clade</taxon>
        <taxon>indigoferoid/millettioid clade</taxon>
        <taxon>Phaseoleae</taxon>
        <taxon>Sphenostylis</taxon>
    </lineage>
</organism>
<keyword evidence="5 12" id="KW-0812">Transmembrane</keyword>